<evidence type="ECO:0000313" key="2">
    <source>
        <dbReference type="EMBL" id="KFE69997.1"/>
    </source>
</evidence>
<name>A0A085WQN4_9BACT</name>
<dbReference type="STRING" id="394096.DB31_5039"/>
<evidence type="ECO:0000313" key="3">
    <source>
        <dbReference type="Proteomes" id="UP000028725"/>
    </source>
</evidence>
<sequence>MTQSSGFWFWVIALAIAVVAFIVANVVFNRRLPPTGPRGL</sequence>
<dbReference type="Proteomes" id="UP000028725">
    <property type="component" value="Unassembled WGS sequence"/>
</dbReference>
<gene>
    <name evidence="2" type="ORF">DB31_5039</name>
</gene>
<proteinExistence type="predicted"/>
<keyword evidence="1" id="KW-0812">Transmembrane</keyword>
<keyword evidence="1" id="KW-0472">Membrane</keyword>
<accession>A0A085WQN4</accession>
<keyword evidence="3" id="KW-1185">Reference proteome</keyword>
<feature type="transmembrane region" description="Helical" evidence="1">
    <location>
        <begin position="6"/>
        <end position="28"/>
    </location>
</feature>
<dbReference type="EMBL" id="JMCB01000003">
    <property type="protein sequence ID" value="KFE69997.1"/>
    <property type="molecule type" value="Genomic_DNA"/>
</dbReference>
<comment type="caution">
    <text evidence="2">The sequence shown here is derived from an EMBL/GenBank/DDBJ whole genome shotgun (WGS) entry which is preliminary data.</text>
</comment>
<organism evidence="2 3">
    <name type="scientific">Hyalangium minutum</name>
    <dbReference type="NCBI Taxonomy" id="394096"/>
    <lineage>
        <taxon>Bacteria</taxon>
        <taxon>Pseudomonadati</taxon>
        <taxon>Myxococcota</taxon>
        <taxon>Myxococcia</taxon>
        <taxon>Myxococcales</taxon>
        <taxon>Cystobacterineae</taxon>
        <taxon>Archangiaceae</taxon>
        <taxon>Hyalangium</taxon>
    </lineage>
</organism>
<dbReference type="AlphaFoldDB" id="A0A085WQN4"/>
<protein>
    <submittedName>
        <fullName evidence="2">Uncharacterized protein</fullName>
    </submittedName>
</protein>
<keyword evidence="1" id="KW-1133">Transmembrane helix</keyword>
<reference evidence="2 3" key="1">
    <citation type="submission" date="2014-04" db="EMBL/GenBank/DDBJ databases">
        <title>Genome assembly of Hyalangium minutum DSM 14724.</title>
        <authorList>
            <person name="Sharma G."/>
            <person name="Subramanian S."/>
        </authorList>
    </citation>
    <scope>NUCLEOTIDE SEQUENCE [LARGE SCALE GENOMIC DNA]</scope>
    <source>
        <strain evidence="2 3">DSM 14724</strain>
    </source>
</reference>
<evidence type="ECO:0000256" key="1">
    <source>
        <dbReference type="SAM" id="Phobius"/>
    </source>
</evidence>